<dbReference type="NCBIfam" id="NF003989">
    <property type="entry name" value="PRK05472.1-3"/>
    <property type="match status" value="1"/>
</dbReference>
<comment type="similarity">
    <text evidence="7">Belongs to the transcriptional regulatory Rex family.</text>
</comment>
<dbReference type="PANTHER" id="PTHR35786">
    <property type="entry name" value="REDOX-SENSING TRANSCRIPTIONAL REPRESSOR REX"/>
    <property type="match status" value="1"/>
</dbReference>
<gene>
    <name evidence="7" type="primary">rex</name>
    <name evidence="9" type="ORF">GMB86_02240</name>
</gene>
<dbReference type="PANTHER" id="PTHR35786:SF1">
    <property type="entry name" value="REDOX-SENSING TRANSCRIPTIONAL REPRESSOR REX 1"/>
    <property type="match status" value="1"/>
</dbReference>
<dbReference type="GO" id="GO:0045892">
    <property type="term" value="P:negative regulation of DNA-templated transcription"/>
    <property type="evidence" value="ECO:0007669"/>
    <property type="project" value="InterPro"/>
</dbReference>
<dbReference type="InterPro" id="IPR036388">
    <property type="entry name" value="WH-like_DNA-bd_sf"/>
</dbReference>
<reference evidence="9 10" key="1">
    <citation type="submission" date="2019-11" db="EMBL/GenBank/DDBJ databases">
        <title>Terrilactibacillus tamarindus sp. nov. BCM23-1 isolated from bark of Tamarindus indica.</title>
        <authorList>
            <person name="Kingkaew E."/>
            <person name="Tanasupawat S."/>
        </authorList>
    </citation>
    <scope>NUCLEOTIDE SEQUENCE [LARGE SCALE GENOMIC DNA]</scope>
    <source>
        <strain evidence="9 10">BCM23-1</strain>
    </source>
</reference>
<keyword evidence="2 7" id="KW-0678">Repressor</keyword>
<dbReference type="GO" id="GO:0051775">
    <property type="term" value="P:response to redox state"/>
    <property type="evidence" value="ECO:0007669"/>
    <property type="project" value="InterPro"/>
</dbReference>
<protein>
    <recommendedName>
        <fullName evidence="7">Redox-sensing transcriptional repressor Rex</fullName>
    </recommendedName>
</protein>
<evidence type="ECO:0000313" key="10">
    <source>
        <dbReference type="Proteomes" id="UP000440978"/>
    </source>
</evidence>
<evidence type="ECO:0000256" key="7">
    <source>
        <dbReference type="HAMAP-Rule" id="MF_01131"/>
    </source>
</evidence>
<dbReference type="InterPro" id="IPR058203">
    <property type="entry name" value="Rex_bacilli-type"/>
</dbReference>
<dbReference type="EMBL" id="WNHB01000002">
    <property type="protein sequence ID" value="MTT30832.1"/>
    <property type="molecule type" value="Genomic_DNA"/>
</dbReference>
<dbReference type="HAMAP" id="MF_01131">
    <property type="entry name" value="Rex"/>
    <property type="match status" value="1"/>
</dbReference>
<dbReference type="GO" id="GO:0003677">
    <property type="term" value="F:DNA binding"/>
    <property type="evidence" value="ECO:0007669"/>
    <property type="project" value="UniProtKB-UniRule"/>
</dbReference>
<dbReference type="NCBIfam" id="NF003996">
    <property type="entry name" value="PRK05472.2-5"/>
    <property type="match status" value="1"/>
</dbReference>
<dbReference type="Pfam" id="PF02629">
    <property type="entry name" value="CoA_binding"/>
    <property type="match status" value="1"/>
</dbReference>
<keyword evidence="10" id="KW-1185">Reference proteome</keyword>
<dbReference type="GO" id="GO:0003700">
    <property type="term" value="F:DNA-binding transcription factor activity"/>
    <property type="evidence" value="ECO:0007669"/>
    <property type="project" value="UniProtKB-UniRule"/>
</dbReference>
<keyword evidence="4 7" id="KW-0520">NAD</keyword>
<sequence>MLLNGQIPLATSERLPLYYRFLQRYAERGGKRISSSRFSELIQIDSATIRKDLSYFGTLGRKGYGYDVMHLIRFLGSVLKQDELKKMMLIGVGNLGTALLNYNFLKNNNTQITRAYDADPRKIGQRMVNLTVQSIHDLDYDDNRDIAAAILAVPQDQAQLVGEQIVKSGVKGILNFTPIRLALPNDVYIRHIDLSVELQTLIYLLNQKMEGNGNR</sequence>
<dbReference type="SMART" id="SM00881">
    <property type="entry name" value="CoA_binding"/>
    <property type="match status" value="1"/>
</dbReference>
<feature type="binding site" evidence="7">
    <location>
        <begin position="91"/>
        <end position="96"/>
    </location>
    <ligand>
        <name>NAD(+)</name>
        <dbReference type="ChEBI" id="CHEBI:57540"/>
    </ligand>
</feature>
<evidence type="ECO:0000256" key="3">
    <source>
        <dbReference type="ARBA" id="ARBA00023015"/>
    </source>
</evidence>
<evidence type="ECO:0000256" key="2">
    <source>
        <dbReference type="ARBA" id="ARBA00022491"/>
    </source>
</evidence>
<accession>A0A6N8CLL3</accession>
<dbReference type="GO" id="GO:0005737">
    <property type="term" value="C:cytoplasm"/>
    <property type="evidence" value="ECO:0007669"/>
    <property type="project" value="UniProtKB-SubCell"/>
</dbReference>
<comment type="function">
    <text evidence="7">Modulates transcription in response to changes in cellular NADH/NAD(+) redox state.</text>
</comment>
<dbReference type="Gene3D" id="3.40.50.720">
    <property type="entry name" value="NAD(P)-binding Rossmann-like Domain"/>
    <property type="match status" value="1"/>
</dbReference>
<evidence type="ECO:0000256" key="4">
    <source>
        <dbReference type="ARBA" id="ARBA00023027"/>
    </source>
</evidence>
<feature type="domain" description="CoA-binding" evidence="8">
    <location>
        <begin position="80"/>
        <end position="180"/>
    </location>
</feature>
<dbReference type="InterPro" id="IPR036291">
    <property type="entry name" value="NAD(P)-bd_dom_sf"/>
</dbReference>
<dbReference type="NCBIfam" id="NF003995">
    <property type="entry name" value="PRK05472.2-4"/>
    <property type="match status" value="1"/>
</dbReference>
<name>A0A6N8CLL3_9BACI</name>
<dbReference type="Proteomes" id="UP000440978">
    <property type="component" value="Unassembled WGS sequence"/>
</dbReference>
<dbReference type="InterPro" id="IPR009718">
    <property type="entry name" value="Rex_DNA-bd_C_dom"/>
</dbReference>
<dbReference type="InterPro" id="IPR022876">
    <property type="entry name" value="Tscrpt_rep_Rex"/>
</dbReference>
<evidence type="ECO:0000256" key="1">
    <source>
        <dbReference type="ARBA" id="ARBA00022490"/>
    </source>
</evidence>
<comment type="subcellular location">
    <subcellularLocation>
        <location evidence="7">Cytoplasm</location>
    </subcellularLocation>
</comment>
<evidence type="ECO:0000259" key="8">
    <source>
        <dbReference type="SMART" id="SM00881"/>
    </source>
</evidence>
<organism evidence="9 10">
    <name type="scientific">Terrilactibacillus tamarindi</name>
    <dbReference type="NCBI Taxonomy" id="2599694"/>
    <lineage>
        <taxon>Bacteria</taxon>
        <taxon>Bacillati</taxon>
        <taxon>Bacillota</taxon>
        <taxon>Bacilli</taxon>
        <taxon>Bacillales</taxon>
        <taxon>Bacillaceae</taxon>
        <taxon>Terrilactibacillus</taxon>
    </lineage>
</organism>
<evidence type="ECO:0000256" key="5">
    <source>
        <dbReference type="ARBA" id="ARBA00023125"/>
    </source>
</evidence>
<keyword evidence="6 7" id="KW-0804">Transcription</keyword>
<comment type="subunit">
    <text evidence="7">Homodimer.</text>
</comment>
<evidence type="ECO:0000313" key="9">
    <source>
        <dbReference type="EMBL" id="MTT30832.1"/>
    </source>
</evidence>
<keyword evidence="1 7" id="KW-0963">Cytoplasm</keyword>
<comment type="caution">
    <text evidence="9">The sequence shown here is derived from an EMBL/GenBank/DDBJ whole genome shotgun (WGS) entry which is preliminary data.</text>
</comment>
<dbReference type="Pfam" id="PF06971">
    <property type="entry name" value="Put_DNA-bind_N"/>
    <property type="match status" value="1"/>
</dbReference>
<feature type="DNA-binding region" description="H-T-H motif" evidence="7">
    <location>
        <begin position="17"/>
        <end position="56"/>
    </location>
</feature>
<evidence type="ECO:0000256" key="6">
    <source>
        <dbReference type="ARBA" id="ARBA00023163"/>
    </source>
</evidence>
<dbReference type="Gene3D" id="1.10.10.10">
    <property type="entry name" value="Winged helix-like DNA-binding domain superfamily/Winged helix DNA-binding domain"/>
    <property type="match status" value="1"/>
</dbReference>
<dbReference type="InterPro" id="IPR003781">
    <property type="entry name" value="CoA-bd"/>
</dbReference>
<dbReference type="OrthoDB" id="9784760at2"/>
<keyword evidence="5 7" id="KW-0238">DNA-binding</keyword>
<dbReference type="InterPro" id="IPR036390">
    <property type="entry name" value="WH_DNA-bd_sf"/>
</dbReference>
<dbReference type="SUPFAM" id="SSF51735">
    <property type="entry name" value="NAD(P)-binding Rossmann-fold domains"/>
    <property type="match status" value="1"/>
</dbReference>
<dbReference type="SUPFAM" id="SSF46785">
    <property type="entry name" value="Winged helix' DNA-binding domain"/>
    <property type="match status" value="1"/>
</dbReference>
<keyword evidence="3 7" id="KW-0805">Transcription regulation</keyword>
<dbReference type="NCBIfam" id="NF003991">
    <property type="entry name" value="PRK05472.1-5"/>
    <property type="match status" value="1"/>
</dbReference>
<dbReference type="NCBIfam" id="NF003994">
    <property type="entry name" value="PRK05472.2-3"/>
    <property type="match status" value="1"/>
</dbReference>
<dbReference type="AlphaFoldDB" id="A0A6N8CLL3"/>
<proteinExistence type="inferred from homology"/>